<keyword evidence="11" id="KW-0067">ATP-binding</keyword>
<keyword evidence="5" id="KW-0808">Transferase</keyword>
<dbReference type="RefSeq" id="WP_255855249.1">
    <property type="nucleotide sequence ID" value="NZ_CP073347.1"/>
</dbReference>
<dbReference type="EC" id="2.7.13.3" evidence="3"/>
<dbReference type="PROSITE" id="PS50109">
    <property type="entry name" value="HIS_KIN"/>
    <property type="match status" value="1"/>
</dbReference>
<keyword evidence="7" id="KW-0418">Kinase</keyword>
<comment type="catalytic activity">
    <reaction evidence="1">
        <text>ATP + protein L-histidine = ADP + protein N-phospho-L-histidine.</text>
        <dbReference type="EC" id="2.7.13.3"/>
    </reaction>
</comment>
<sequence length="353" mass="39945">MSKYLCEILESELFSKPWPMLVNGKFIEGDKYTAPQACKECSSKECLSSKESPFHCSKGLESHSITLGEASLVVIGIDNKNKSKRFKGVNFSLEIFNKWISRVSILNESFEKESLKEKSETLHHFHDPVKWAEQIRINSEKLISNVDGTDFKEKFEKSSGELKAIYQSSKMLVDSIKMIDVFFNPESASYGRSVKTNIYKIFDKVQSIIYFSEGKKYNKKFLLSGNSFKEVYVHESFTIIPLTLIHNALKYSRTREIEIEINDDSNGVDVKVSSIGPIINEQEKLKIFEKGYRGKYASRLHHDGAGIGLHVANHVANAHGFTINVTSTSLGYDIEKMSMAENIFSFTIPANGV</sequence>
<evidence type="ECO:0000313" key="11">
    <source>
        <dbReference type="EMBL" id="UTW13085.1"/>
    </source>
</evidence>
<evidence type="ECO:0000313" key="12">
    <source>
        <dbReference type="Proteomes" id="UP001058461"/>
    </source>
</evidence>
<dbReference type="Pfam" id="PF02518">
    <property type="entry name" value="HATPase_c"/>
    <property type="match status" value="1"/>
</dbReference>
<organism evidence="11 12">
    <name type="scientific">Marinobacterium rhizophilum</name>
    <dbReference type="NCBI Taxonomy" id="420402"/>
    <lineage>
        <taxon>Bacteria</taxon>
        <taxon>Pseudomonadati</taxon>
        <taxon>Pseudomonadota</taxon>
        <taxon>Gammaproteobacteria</taxon>
        <taxon>Oceanospirillales</taxon>
        <taxon>Oceanospirillaceae</taxon>
        <taxon>Marinobacterium</taxon>
    </lineage>
</organism>
<dbReference type="EMBL" id="CP073347">
    <property type="protein sequence ID" value="UTW13085.1"/>
    <property type="molecule type" value="Genomic_DNA"/>
</dbReference>
<keyword evidence="12" id="KW-1185">Reference proteome</keyword>
<keyword evidence="8" id="KW-1133">Transmembrane helix</keyword>
<evidence type="ECO:0000259" key="10">
    <source>
        <dbReference type="PROSITE" id="PS50109"/>
    </source>
</evidence>
<evidence type="ECO:0000256" key="7">
    <source>
        <dbReference type="ARBA" id="ARBA00022777"/>
    </source>
</evidence>
<keyword evidence="11" id="KW-0547">Nucleotide-binding</keyword>
<evidence type="ECO:0000256" key="9">
    <source>
        <dbReference type="ARBA" id="ARBA00023136"/>
    </source>
</evidence>
<dbReference type="PANTHER" id="PTHR45453">
    <property type="entry name" value="PHOSPHATE REGULON SENSOR PROTEIN PHOR"/>
    <property type="match status" value="1"/>
</dbReference>
<feature type="domain" description="Histidine kinase" evidence="10">
    <location>
        <begin position="244"/>
        <end position="352"/>
    </location>
</feature>
<evidence type="ECO:0000256" key="1">
    <source>
        <dbReference type="ARBA" id="ARBA00000085"/>
    </source>
</evidence>
<dbReference type="GO" id="GO:0005524">
    <property type="term" value="F:ATP binding"/>
    <property type="evidence" value="ECO:0007669"/>
    <property type="project" value="UniProtKB-KW"/>
</dbReference>
<protein>
    <recommendedName>
        <fullName evidence="3">histidine kinase</fullName>
        <ecNumber evidence="3">2.7.13.3</ecNumber>
    </recommendedName>
</protein>
<name>A0ABY5HPH9_9GAMM</name>
<evidence type="ECO:0000256" key="4">
    <source>
        <dbReference type="ARBA" id="ARBA00022475"/>
    </source>
</evidence>
<proteinExistence type="predicted"/>
<dbReference type="SUPFAM" id="SSF55874">
    <property type="entry name" value="ATPase domain of HSP90 chaperone/DNA topoisomerase II/histidine kinase"/>
    <property type="match status" value="1"/>
</dbReference>
<dbReference type="Gene3D" id="3.30.565.10">
    <property type="entry name" value="Histidine kinase-like ATPase, C-terminal domain"/>
    <property type="match status" value="1"/>
</dbReference>
<evidence type="ECO:0000256" key="5">
    <source>
        <dbReference type="ARBA" id="ARBA00022679"/>
    </source>
</evidence>
<comment type="subcellular location">
    <subcellularLocation>
        <location evidence="2">Cell membrane</location>
        <topology evidence="2">Multi-pass membrane protein</topology>
    </subcellularLocation>
</comment>
<dbReference type="Proteomes" id="UP001058461">
    <property type="component" value="Chromosome"/>
</dbReference>
<dbReference type="SMART" id="SM00387">
    <property type="entry name" value="HATPase_c"/>
    <property type="match status" value="1"/>
</dbReference>
<dbReference type="InterPro" id="IPR003594">
    <property type="entry name" value="HATPase_dom"/>
</dbReference>
<keyword evidence="9" id="KW-0472">Membrane</keyword>
<dbReference type="InterPro" id="IPR036890">
    <property type="entry name" value="HATPase_C_sf"/>
</dbReference>
<evidence type="ECO:0000256" key="2">
    <source>
        <dbReference type="ARBA" id="ARBA00004651"/>
    </source>
</evidence>
<dbReference type="InterPro" id="IPR050351">
    <property type="entry name" value="BphY/WalK/GraS-like"/>
</dbReference>
<reference evidence="11" key="1">
    <citation type="submission" date="2021-04" db="EMBL/GenBank/DDBJ databases">
        <title>Oceanospirillales bacteria with DddD are important DMSP degraders in coastal seawater.</title>
        <authorList>
            <person name="Liu J."/>
        </authorList>
    </citation>
    <scope>NUCLEOTIDE SEQUENCE</scope>
    <source>
        <strain evidence="11">D13-1</strain>
    </source>
</reference>
<evidence type="ECO:0000256" key="6">
    <source>
        <dbReference type="ARBA" id="ARBA00022692"/>
    </source>
</evidence>
<keyword evidence="6" id="KW-0812">Transmembrane</keyword>
<dbReference type="InterPro" id="IPR005467">
    <property type="entry name" value="His_kinase_dom"/>
</dbReference>
<gene>
    <name evidence="11" type="ORF">KDW95_05335</name>
</gene>
<accession>A0ABY5HPH9</accession>
<keyword evidence="4" id="KW-1003">Cell membrane</keyword>
<dbReference type="PANTHER" id="PTHR45453:SF2">
    <property type="entry name" value="HISTIDINE KINASE"/>
    <property type="match status" value="1"/>
</dbReference>
<evidence type="ECO:0000256" key="8">
    <source>
        <dbReference type="ARBA" id="ARBA00022989"/>
    </source>
</evidence>
<evidence type="ECO:0000256" key="3">
    <source>
        <dbReference type="ARBA" id="ARBA00012438"/>
    </source>
</evidence>